<gene>
    <name evidence="2" type="ORF">H7F49_09900</name>
</gene>
<dbReference type="InterPro" id="IPR009875">
    <property type="entry name" value="PilZ_domain"/>
</dbReference>
<keyword evidence="3" id="KW-1185">Reference proteome</keyword>
<sequence length="117" mass="13229">MRLSPFGLFRRKKAFSRAAVRHACQIDCELLLTDSMVSYDGRLIDISVGGAMFRPRLVYLMNRRNEPVELRLGTFVIAGEIMGTMSAGFGIRFDQEMDEQNLLALLARFTDPVQRAA</sequence>
<name>A0A7X1F7T7_9SPHN</name>
<dbReference type="RefSeq" id="WP_185683437.1">
    <property type="nucleotide sequence ID" value="NZ_JACLAU010000013.1"/>
</dbReference>
<dbReference type="EMBL" id="JACLAU010000013">
    <property type="protein sequence ID" value="MBC2652017.1"/>
    <property type="molecule type" value="Genomic_DNA"/>
</dbReference>
<dbReference type="SUPFAM" id="SSF141371">
    <property type="entry name" value="PilZ domain-like"/>
    <property type="match status" value="1"/>
</dbReference>
<organism evidence="2 3">
    <name type="scientific">Novosphingobium aerophilum</name>
    <dbReference type="NCBI Taxonomy" id="2839843"/>
    <lineage>
        <taxon>Bacteria</taxon>
        <taxon>Pseudomonadati</taxon>
        <taxon>Pseudomonadota</taxon>
        <taxon>Alphaproteobacteria</taxon>
        <taxon>Sphingomonadales</taxon>
        <taxon>Sphingomonadaceae</taxon>
        <taxon>Novosphingobium</taxon>
    </lineage>
</organism>
<dbReference type="Gene3D" id="2.40.10.220">
    <property type="entry name" value="predicted glycosyltransferase like domains"/>
    <property type="match status" value="1"/>
</dbReference>
<protein>
    <submittedName>
        <fullName evidence="2">PilZ domain-containing protein</fullName>
    </submittedName>
</protein>
<feature type="domain" description="PilZ" evidence="1">
    <location>
        <begin position="17"/>
        <end position="109"/>
    </location>
</feature>
<reference evidence="2 3" key="1">
    <citation type="submission" date="2020-08" db="EMBL/GenBank/DDBJ databases">
        <title>The genome sequence of Novosphingobium flavum 4Y4.</title>
        <authorList>
            <person name="Liu Y."/>
        </authorList>
    </citation>
    <scope>NUCLEOTIDE SEQUENCE [LARGE SCALE GENOMIC DNA]</scope>
    <source>
        <strain evidence="2 3">4Y4</strain>
    </source>
</reference>
<comment type="caution">
    <text evidence="2">The sequence shown here is derived from an EMBL/GenBank/DDBJ whole genome shotgun (WGS) entry which is preliminary data.</text>
</comment>
<proteinExistence type="predicted"/>
<dbReference type="Proteomes" id="UP000520156">
    <property type="component" value="Unassembled WGS sequence"/>
</dbReference>
<dbReference type="Pfam" id="PF07238">
    <property type="entry name" value="PilZ"/>
    <property type="match status" value="1"/>
</dbReference>
<evidence type="ECO:0000259" key="1">
    <source>
        <dbReference type="Pfam" id="PF07238"/>
    </source>
</evidence>
<dbReference type="GO" id="GO:0035438">
    <property type="term" value="F:cyclic-di-GMP binding"/>
    <property type="evidence" value="ECO:0007669"/>
    <property type="project" value="InterPro"/>
</dbReference>
<evidence type="ECO:0000313" key="2">
    <source>
        <dbReference type="EMBL" id="MBC2652017.1"/>
    </source>
</evidence>
<accession>A0A7X1F7T7</accession>
<dbReference type="AlphaFoldDB" id="A0A7X1F7T7"/>
<evidence type="ECO:0000313" key="3">
    <source>
        <dbReference type="Proteomes" id="UP000520156"/>
    </source>
</evidence>